<accession>A0ABQ1JH22</accession>
<sequence length="336" mass="37276">MVNKLFDPQLLSQDGGVLQSCCILFCALILARFAPIPRDLQPLLWFNRIAVLIAAKVNHPERAVSQQLTAGILATLILVVPSGIIVSFLLGLAAYPWFFELIILYFCLCDSAFKPVAEQIANAIKTGNKQHAKGLLSPWVSQNTQVLSEVGLSKTAIEKLFTTPIYGTLATILFFAMGGATMALVARMLRQLEHSWPTYHPHFHIFSSFVGQFNRVIFFIPTLLWHCSLAIQFGQLGLSSIVSSMRPAPGPKQQLNNHYGSYALAAKLLKIELGGPQQFMTNKGQTIRVDLPKVKAGPLPDYRHINHAITVTQTANLFWICLTLLLPLIWTGLRFI</sequence>
<evidence type="ECO:0000256" key="9">
    <source>
        <dbReference type="SAM" id="Phobius"/>
    </source>
</evidence>
<dbReference type="PANTHER" id="PTHR34308">
    <property type="entry name" value="COBALAMIN BIOSYNTHESIS PROTEIN CBIB"/>
    <property type="match status" value="1"/>
</dbReference>
<dbReference type="Proteomes" id="UP000617555">
    <property type="component" value="Unassembled WGS sequence"/>
</dbReference>
<evidence type="ECO:0000313" key="10">
    <source>
        <dbReference type="EMBL" id="GGB66693.1"/>
    </source>
</evidence>
<feature type="transmembrane region" description="Helical" evidence="9">
    <location>
        <begin position="216"/>
        <end position="238"/>
    </location>
</feature>
<evidence type="ECO:0000256" key="4">
    <source>
        <dbReference type="ARBA" id="ARBA00022475"/>
    </source>
</evidence>
<dbReference type="EMBL" id="BMII01000025">
    <property type="protein sequence ID" value="GGB66693.1"/>
    <property type="molecule type" value="Genomic_DNA"/>
</dbReference>
<comment type="caution">
    <text evidence="10">The sequence shown here is derived from an EMBL/GenBank/DDBJ whole genome shotgun (WGS) entry which is preliminary data.</text>
</comment>
<evidence type="ECO:0000256" key="8">
    <source>
        <dbReference type="ARBA" id="ARBA00023136"/>
    </source>
</evidence>
<dbReference type="Pfam" id="PF03186">
    <property type="entry name" value="CobD_Cbib"/>
    <property type="match status" value="1"/>
</dbReference>
<keyword evidence="4" id="KW-1003">Cell membrane</keyword>
<dbReference type="InterPro" id="IPR004485">
    <property type="entry name" value="Cobalamin_biosynth_CobD/CbiB"/>
</dbReference>
<dbReference type="RefSeq" id="WP_188740088.1">
    <property type="nucleotide sequence ID" value="NZ_BMII01000025.1"/>
</dbReference>
<reference evidence="11" key="1">
    <citation type="journal article" date="2019" name="Int. J. Syst. Evol. Microbiol.">
        <title>The Global Catalogue of Microorganisms (GCM) 10K type strain sequencing project: providing services to taxonomists for standard genome sequencing and annotation.</title>
        <authorList>
            <consortium name="The Broad Institute Genomics Platform"/>
            <consortium name="The Broad Institute Genome Sequencing Center for Infectious Disease"/>
            <person name="Wu L."/>
            <person name="Ma J."/>
        </authorList>
    </citation>
    <scope>NUCLEOTIDE SEQUENCE [LARGE SCALE GENOMIC DNA]</scope>
    <source>
        <strain evidence="11">CGMCC 1.15339</strain>
    </source>
</reference>
<proteinExistence type="inferred from homology"/>
<keyword evidence="8 9" id="KW-0472">Membrane</keyword>
<evidence type="ECO:0000256" key="5">
    <source>
        <dbReference type="ARBA" id="ARBA00022573"/>
    </source>
</evidence>
<name>A0ABQ1JH22_9GAMM</name>
<feature type="transmembrane region" description="Helical" evidence="9">
    <location>
        <begin position="165"/>
        <end position="186"/>
    </location>
</feature>
<evidence type="ECO:0000256" key="2">
    <source>
        <dbReference type="ARBA" id="ARBA00004953"/>
    </source>
</evidence>
<feature type="transmembrane region" description="Helical" evidence="9">
    <location>
        <begin position="317"/>
        <end position="335"/>
    </location>
</feature>
<comment type="subcellular location">
    <subcellularLocation>
        <location evidence="1">Cell membrane</location>
        <topology evidence="1">Multi-pass membrane protein</topology>
    </subcellularLocation>
</comment>
<comment type="similarity">
    <text evidence="3">Belongs to the CobD/CbiB family.</text>
</comment>
<keyword evidence="6 9" id="KW-0812">Transmembrane</keyword>
<keyword evidence="5" id="KW-0169">Cobalamin biosynthesis</keyword>
<keyword evidence="7 9" id="KW-1133">Transmembrane helix</keyword>
<gene>
    <name evidence="10" type="primary">cobD</name>
    <name evidence="10" type="ORF">GCM10011607_29150</name>
</gene>
<protein>
    <submittedName>
        <fullName evidence="10">Cobalamin biosynthesis protein CbiB</fullName>
    </submittedName>
</protein>
<evidence type="ECO:0000256" key="6">
    <source>
        <dbReference type="ARBA" id="ARBA00022692"/>
    </source>
</evidence>
<keyword evidence="11" id="KW-1185">Reference proteome</keyword>
<feature type="transmembrane region" description="Helical" evidence="9">
    <location>
        <begin position="72"/>
        <end position="98"/>
    </location>
</feature>
<evidence type="ECO:0000256" key="1">
    <source>
        <dbReference type="ARBA" id="ARBA00004651"/>
    </source>
</evidence>
<organism evidence="10 11">
    <name type="scientific">Shewanella inventionis</name>
    <dbReference type="NCBI Taxonomy" id="1738770"/>
    <lineage>
        <taxon>Bacteria</taxon>
        <taxon>Pseudomonadati</taxon>
        <taxon>Pseudomonadota</taxon>
        <taxon>Gammaproteobacteria</taxon>
        <taxon>Alteromonadales</taxon>
        <taxon>Shewanellaceae</taxon>
        <taxon>Shewanella</taxon>
    </lineage>
</organism>
<evidence type="ECO:0000313" key="11">
    <source>
        <dbReference type="Proteomes" id="UP000617555"/>
    </source>
</evidence>
<feature type="transmembrane region" description="Helical" evidence="9">
    <location>
        <begin position="16"/>
        <end position="34"/>
    </location>
</feature>
<evidence type="ECO:0000256" key="7">
    <source>
        <dbReference type="ARBA" id="ARBA00022989"/>
    </source>
</evidence>
<dbReference type="PANTHER" id="PTHR34308:SF1">
    <property type="entry name" value="COBALAMIN BIOSYNTHESIS PROTEIN CBIB"/>
    <property type="match status" value="1"/>
</dbReference>
<comment type="pathway">
    <text evidence="2">Cofactor biosynthesis; adenosylcobalamin biosynthesis.</text>
</comment>
<evidence type="ECO:0000256" key="3">
    <source>
        <dbReference type="ARBA" id="ARBA00006263"/>
    </source>
</evidence>